<dbReference type="Gene3D" id="3.90.470.20">
    <property type="entry name" value="4'-phosphopantetheinyl transferase domain"/>
    <property type="match status" value="1"/>
</dbReference>
<feature type="domain" description="4'-phosphopantetheinyl transferase" evidence="3">
    <location>
        <begin position="288"/>
        <end position="366"/>
    </location>
</feature>
<accession>A0AA38KZU9</accession>
<reference evidence="4 5" key="1">
    <citation type="journal article" date="2021" name="Nat. Plants">
        <title>The Taxus genome provides insights into paclitaxel biosynthesis.</title>
        <authorList>
            <person name="Xiong X."/>
            <person name="Gou J."/>
            <person name="Liao Q."/>
            <person name="Li Y."/>
            <person name="Zhou Q."/>
            <person name="Bi G."/>
            <person name="Li C."/>
            <person name="Du R."/>
            <person name="Wang X."/>
            <person name="Sun T."/>
            <person name="Guo L."/>
            <person name="Liang H."/>
            <person name="Lu P."/>
            <person name="Wu Y."/>
            <person name="Zhang Z."/>
            <person name="Ro D.K."/>
            <person name="Shang Y."/>
            <person name="Huang S."/>
            <person name="Yan J."/>
        </authorList>
    </citation>
    <scope>NUCLEOTIDE SEQUENCE [LARGE SCALE GENOMIC DNA]</scope>
    <source>
        <strain evidence="4">Ta-2019</strain>
    </source>
</reference>
<feature type="non-terminal residue" evidence="4">
    <location>
        <position position="1"/>
    </location>
</feature>
<dbReference type="InterPro" id="IPR050559">
    <property type="entry name" value="P-Pant_transferase_sf"/>
</dbReference>
<dbReference type="InterPro" id="IPR036691">
    <property type="entry name" value="Endo/exonu/phosph_ase_sf"/>
</dbReference>
<dbReference type="PANTHER" id="PTHR12215:SF15">
    <property type="entry name" value="4'-PHOSPHOPANTETHEINYL TRANSFERASE SUPERFAMILY-RELATED"/>
    <property type="match status" value="1"/>
</dbReference>
<dbReference type="EMBL" id="JAHRHJ020000007">
    <property type="protein sequence ID" value="KAH9307610.1"/>
    <property type="molecule type" value="Genomic_DNA"/>
</dbReference>
<dbReference type="InterPro" id="IPR037143">
    <property type="entry name" value="4-PPantetheinyl_Trfase_dom_sf"/>
</dbReference>
<dbReference type="PANTHER" id="PTHR12215">
    <property type="entry name" value="PHOSPHOPANTETHEINE TRANSFERASE"/>
    <property type="match status" value="1"/>
</dbReference>
<dbReference type="Pfam" id="PF01648">
    <property type="entry name" value="ACPS"/>
    <property type="match status" value="1"/>
</dbReference>
<dbReference type="GO" id="GO:0005829">
    <property type="term" value="C:cytosol"/>
    <property type="evidence" value="ECO:0007669"/>
    <property type="project" value="TreeGrafter"/>
</dbReference>
<evidence type="ECO:0000256" key="2">
    <source>
        <dbReference type="ARBA" id="ARBA00022679"/>
    </source>
</evidence>
<dbReference type="SUPFAM" id="SSF56214">
    <property type="entry name" value="4'-phosphopantetheinyl transferase"/>
    <property type="match status" value="2"/>
</dbReference>
<sequence length="427" mass="49064">MHIVSWNCRGYPWRRGPGLGPIVEGKDIIILMETHEHEGCKVPKFEGYKKISVWNEGNETGKGHGGITVLIKEIWLETVKVEKEDPNKQYIWLKITYGKTTIRVAACYFTPKGSKTYKRRKLDSEDPYASIKKDIYVFSTSGEIILLGDFNARTANNQSLQLSNLRRRKAFDTEPRDKLWNMMEELGIPDEFRVAVHRLEVHFWYLHPEDVQDTTLIDAYKGLLSSEEYAQVLQMDGKQIQKQALLARVLVVWPCDTSYGNEWKLPPLCFNIAHTSSLICCGVTTNSSVGIDVEEKLRRTSTNVLAFANRWFSSTEIAWLDASTDPEEQRKKFIQLWTLKEAYVKALGRGISGAPLKDFSIYIEHLPIIKERIEHHDNTGSDSVVHKIKLEVLKSGAMITNWQFLLFQPTDVHYASVCMEQDEKQLH</sequence>
<organism evidence="4 5">
    <name type="scientific">Taxus chinensis</name>
    <name type="common">Chinese yew</name>
    <name type="synonym">Taxus wallichiana var. chinensis</name>
    <dbReference type="NCBI Taxonomy" id="29808"/>
    <lineage>
        <taxon>Eukaryota</taxon>
        <taxon>Viridiplantae</taxon>
        <taxon>Streptophyta</taxon>
        <taxon>Embryophyta</taxon>
        <taxon>Tracheophyta</taxon>
        <taxon>Spermatophyta</taxon>
        <taxon>Pinopsida</taxon>
        <taxon>Pinidae</taxon>
        <taxon>Conifers II</taxon>
        <taxon>Cupressales</taxon>
        <taxon>Taxaceae</taxon>
        <taxon>Taxus</taxon>
    </lineage>
</organism>
<gene>
    <name evidence="4" type="ORF">KI387_035521</name>
</gene>
<evidence type="ECO:0000256" key="1">
    <source>
        <dbReference type="ARBA" id="ARBA00013172"/>
    </source>
</evidence>
<dbReference type="AlphaFoldDB" id="A0AA38KZU9"/>
<evidence type="ECO:0000313" key="5">
    <source>
        <dbReference type="Proteomes" id="UP000824469"/>
    </source>
</evidence>
<protein>
    <recommendedName>
        <fullName evidence="1">holo-[acyl-carrier-protein] synthase</fullName>
        <ecNumber evidence="1">2.7.8.7</ecNumber>
    </recommendedName>
</protein>
<dbReference type="InterPro" id="IPR008278">
    <property type="entry name" value="4-PPantetheinyl_Trfase_dom"/>
</dbReference>
<proteinExistence type="predicted"/>
<dbReference type="Proteomes" id="UP000824469">
    <property type="component" value="Unassembled WGS sequence"/>
</dbReference>
<dbReference type="SUPFAM" id="SSF56219">
    <property type="entry name" value="DNase I-like"/>
    <property type="match status" value="1"/>
</dbReference>
<dbReference type="EC" id="2.7.8.7" evidence="1"/>
<evidence type="ECO:0000259" key="3">
    <source>
        <dbReference type="Pfam" id="PF01648"/>
    </source>
</evidence>
<keyword evidence="5" id="KW-1185">Reference proteome</keyword>
<evidence type="ECO:0000313" key="4">
    <source>
        <dbReference type="EMBL" id="KAH9307610.1"/>
    </source>
</evidence>
<comment type="caution">
    <text evidence="4">The sequence shown here is derived from an EMBL/GenBank/DDBJ whole genome shotgun (WGS) entry which is preliminary data.</text>
</comment>
<keyword evidence="2" id="KW-0808">Transferase</keyword>
<name>A0AA38KZU9_TAXCH</name>
<dbReference type="Gene3D" id="3.60.10.10">
    <property type="entry name" value="Endonuclease/exonuclease/phosphatase"/>
    <property type="match status" value="1"/>
</dbReference>
<dbReference type="GO" id="GO:0008897">
    <property type="term" value="F:holo-[acyl-carrier-protein] synthase activity"/>
    <property type="evidence" value="ECO:0007669"/>
    <property type="project" value="UniProtKB-EC"/>
</dbReference>
<dbReference type="GO" id="GO:0000287">
    <property type="term" value="F:magnesium ion binding"/>
    <property type="evidence" value="ECO:0007669"/>
    <property type="project" value="InterPro"/>
</dbReference>
<dbReference type="GO" id="GO:0019878">
    <property type="term" value="P:lysine biosynthetic process via aminoadipic acid"/>
    <property type="evidence" value="ECO:0007669"/>
    <property type="project" value="TreeGrafter"/>
</dbReference>